<keyword evidence="6" id="KW-0961">Cell wall biogenesis/degradation</keyword>
<comment type="catalytic activity">
    <reaction evidence="1">
        <text>Hydrolyzes the link between N-acetylmuramoyl residues and L-amino acid residues in certain cell-wall glycopeptides.</text>
        <dbReference type="EC" id="3.5.1.28"/>
    </reaction>
</comment>
<evidence type="ECO:0000259" key="7">
    <source>
        <dbReference type="SMART" id="SM00644"/>
    </source>
</evidence>
<dbReference type="KEGG" id="str:Sterm_1450"/>
<evidence type="ECO:0000313" key="9">
    <source>
        <dbReference type="Proteomes" id="UP000000845"/>
    </source>
</evidence>
<protein>
    <recommendedName>
        <fullName evidence="2">N-acetylmuramoyl-L-alanine amidase</fullName>
        <ecNumber evidence="2">3.5.1.28</ecNumber>
    </recommendedName>
</protein>
<dbReference type="Pfam" id="PF01510">
    <property type="entry name" value="Amidase_2"/>
    <property type="match status" value="1"/>
</dbReference>
<dbReference type="InterPro" id="IPR051206">
    <property type="entry name" value="NAMLAA_amidase_2"/>
</dbReference>
<dbReference type="InterPro" id="IPR002502">
    <property type="entry name" value="Amidase_domain"/>
</dbReference>
<keyword evidence="4" id="KW-0749">Sporulation</keyword>
<dbReference type="CDD" id="cd06583">
    <property type="entry name" value="PGRP"/>
    <property type="match status" value="1"/>
</dbReference>
<dbReference type="GO" id="GO:0071555">
    <property type="term" value="P:cell wall organization"/>
    <property type="evidence" value="ECO:0007669"/>
    <property type="project" value="UniProtKB-KW"/>
</dbReference>
<proteinExistence type="predicted"/>
<dbReference type="Proteomes" id="UP000000845">
    <property type="component" value="Chromosome"/>
</dbReference>
<dbReference type="PANTHER" id="PTHR30417">
    <property type="entry name" value="N-ACETYLMURAMOYL-L-ALANINE AMIDASE AMID"/>
    <property type="match status" value="1"/>
</dbReference>
<dbReference type="GO" id="GO:0030420">
    <property type="term" value="P:establishment of competence for transformation"/>
    <property type="evidence" value="ECO:0007669"/>
    <property type="project" value="UniProtKB-KW"/>
</dbReference>
<dbReference type="SUPFAM" id="SSF55846">
    <property type="entry name" value="N-acetylmuramoyl-L-alanine amidase-like"/>
    <property type="match status" value="1"/>
</dbReference>
<dbReference type="GO" id="GO:0009253">
    <property type="term" value="P:peptidoglycan catabolic process"/>
    <property type="evidence" value="ECO:0007669"/>
    <property type="project" value="InterPro"/>
</dbReference>
<keyword evidence="3 8" id="KW-0378">Hydrolase</keyword>
<evidence type="ECO:0000256" key="2">
    <source>
        <dbReference type="ARBA" id="ARBA00011901"/>
    </source>
</evidence>
<dbReference type="EC" id="3.5.1.28" evidence="2"/>
<dbReference type="STRING" id="526218.Sterm_1450"/>
<dbReference type="Gene3D" id="3.40.80.10">
    <property type="entry name" value="Peptidoglycan recognition protein-like"/>
    <property type="match status" value="1"/>
</dbReference>
<evidence type="ECO:0000256" key="3">
    <source>
        <dbReference type="ARBA" id="ARBA00022801"/>
    </source>
</evidence>
<dbReference type="GO" id="GO:0030435">
    <property type="term" value="P:sporulation resulting in formation of a cellular spore"/>
    <property type="evidence" value="ECO:0007669"/>
    <property type="project" value="UniProtKB-KW"/>
</dbReference>
<evidence type="ECO:0000313" key="8">
    <source>
        <dbReference type="EMBL" id="ACZ08312.1"/>
    </source>
</evidence>
<evidence type="ECO:0000256" key="4">
    <source>
        <dbReference type="ARBA" id="ARBA00022969"/>
    </source>
</evidence>
<keyword evidence="9" id="KW-1185">Reference proteome</keyword>
<dbReference type="RefSeq" id="WP_012860908.1">
    <property type="nucleotide sequence ID" value="NC_013517.1"/>
</dbReference>
<dbReference type="eggNOG" id="COG5632">
    <property type="taxonomic scope" value="Bacteria"/>
</dbReference>
<reference evidence="9" key="1">
    <citation type="submission" date="2009-09" db="EMBL/GenBank/DDBJ databases">
        <title>The complete chromosome of Sebaldella termitidis ATCC 33386.</title>
        <authorList>
            <consortium name="US DOE Joint Genome Institute (JGI-PGF)"/>
            <person name="Lucas S."/>
            <person name="Copeland A."/>
            <person name="Lapidus A."/>
            <person name="Glavina del Rio T."/>
            <person name="Dalin E."/>
            <person name="Tice H."/>
            <person name="Bruce D."/>
            <person name="Goodwin L."/>
            <person name="Pitluck S."/>
            <person name="Kyrpides N."/>
            <person name="Mavromatis K."/>
            <person name="Ivanova N."/>
            <person name="Mikhailova N."/>
            <person name="Sims D."/>
            <person name="Meincke L."/>
            <person name="Brettin T."/>
            <person name="Detter J.C."/>
            <person name="Han C."/>
            <person name="Larimer F."/>
            <person name="Land M."/>
            <person name="Hauser L."/>
            <person name="Markowitz V."/>
            <person name="Cheng J.F."/>
            <person name="Hugenholtz P."/>
            <person name="Woyke T."/>
            <person name="Wu D."/>
            <person name="Eisen J.A."/>
        </authorList>
    </citation>
    <scope>NUCLEOTIDE SEQUENCE [LARGE SCALE GENOMIC DNA]</scope>
    <source>
        <strain evidence="9">ATCC 33386 / NCTC 11300</strain>
    </source>
</reference>
<gene>
    <name evidence="8" type="ordered locus">Sterm_1450</name>
</gene>
<reference evidence="8 9" key="2">
    <citation type="journal article" date="2010" name="Stand. Genomic Sci.">
        <title>Complete genome sequence of Sebaldella termitidis type strain (NCTC 11300).</title>
        <authorList>
            <person name="Harmon-Smith M."/>
            <person name="Celia L."/>
            <person name="Chertkov O."/>
            <person name="Lapidus A."/>
            <person name="Copeland A."/>
            <person name="Glavina Del Rio T."/>
            <person name="Nolan M."/>
            <person name="Lucas S."/>
            <person name="Tice H."/>
            <person name="Cheng J.F."/>
            <person name="Han C."/>
            <person name="Detter J.C."/>
            <person name="Bruce D."/>
            <person name="Goodwin L."/>
            <person name="Pitluck S."/>
            <person name="Pati A."/>
            <person name="Liolios K."/>
            <person name="Ivanova N."/>
            <person name="Mavromatis K."/>
            <person name="Mikhailova N."/>
            <person name="Chen A."/>
            <person name="Palaniappan K."/>
            <person name="Land M."/>
            <person name="Hauser L."/>
            <person name="Chang Y.J."/>
            <person name="Jeffries C.D."/>
            <person name="Brettin T."/>
            <person name="Goker M."/>
            <person name="Beck B."/>
            <person name="Bristow J."/>
            <person name="Eisen J.A."/>
            <person name="Markowitz V."/>
            <person name="Hugenholtz P."/>
            <person name="Kyrpides N.C."/>
            <person name="Klenk H.P."/>
            <person name="Chen F."/>
        </authorList>
    </citation>
    <scope>NUCLEOTIDE SEQUENCE [LARGE SCALE GENOMIC DNA]</scope>
    <source>
        <strain evidence="9">ATCC 33386 / NCTC 11300</strain>
    </source>
</reference>
<dbReference type="AlphaFoldDB" id="D1AHS8"/>
<name>D1AHS8_SEBTE</name>
<evidence type="ECO:0000256" key="6">
    <source>
        <dbReference type="ARBA" id="ARBA00023316"/>
    </source>
</evidence>
<dbReference type="InterPro" id="IPR036505">
    <property type="entry name" value="Amidase/PGRP_sf"/>
</dbReference>
<dbReference type="EMBL" id="CP001739">
    <property type="protein sequence ID" value="ACZ08312.1"/>
    <property type="molecule type" value="Genomic_DNA"/>
</dbReference>
<feature type="domain" description="N-acetylmuramoyl-L-alanine amidase" evidence="7">
    <location>
        <begin position="14"/>
        <end position="149"/>
    </location>
</feature>
<organism evidence="8 9">
    <name type="scientific">Sebaldella termitidis (strain ATCC 33386 / NCTC 11300)</name>
    <dbReference type="NCBI Taxonomy" id="526218"/>
    <lineage>
        <taxon>Bacteria</taxon>
        <taxon>Fusobacteriati</taxon>
        <taxon>Fusobacteriota</taxon>
        <taxon>Fusobacteriia</taxon>
        <taxon>Fusobacteriales</taxon>
        <taxon>Leptotrichiaceae</taxon>
        <taxon>Sebaldella</taxon>
    </lineage>
</organism>
<dbReference type="GO" id="GO:0009254">
    <property type="term" value="P:peptidoglycan turnover"/>
    <property type="evidence" value="ECO:0007669"/>
    <property type="project" value="TreeGrafter"/>
</dbReference>
<dbReference type="SMART" id="SM00644">
    <property type="entry name" value="Ami_2"/>
    <property type="match status" value="1"/>
</dbReference>
<dbReference type="PANTHER" id="PTHR30417:SF11">
    <property type="entry name" value="N-ACETYLMURAMOYL-L-ALANINE AMIDASE XLYA"/>
    <property type="match status" value="1"/>
</dbReference>
<accession>D1AHS8</accession>
<dbReference type="GO" id="GO:0008745">
    <property type="term" value="F:N-acetylmuramoyl-L-alanine amidase activity"/>
    <property type="evidence" value="ECO:0007669"/>
    <property type="project" value="UniProtKB-EC"/>
</dbReference>
<dbReference type="HOGENOM" id="CLU_1460315_0_0_0"/>
<evidence type="ECO:0000256" key="5">
    <source>
        <dbReference type="ARBA" id="ARBA00023287"/>
    </source>
</evidence>
<sequence>MKYNEVKKNHLPVNKKRTGKKLDFKWITVHNTGNPKSTAANERAWLTNPENTTSTGWHIVVDGKEAIEAIPITEIAYHAGTSEGNSTSIGIEICDSAGLAAEKNAIELIASLLIEKNWGTDKVRTHKSWSGKQCPHIILPRWDQFVKDIETEVKRQKAGNNAVVEETKTIELFDKTGKLLGSIKL</sequence>
<keyword evidence="5" id="KW-0178">Competence</keyword>
<evidence type="ECO:0000256" key="1">
    <source>
        <dbReference type="ARBA" id="ARBA00001561"/>
    </source>
</evidence>